<feature type="transmembrane region" description="Helical" evidence="1">
    <location>
        <begin position="19"/>
        <end position="37"/>
    </location>
</feature>
<organism evidence="2">
    <name type="scientific">uncultured Chloroflexota bacterium</name>
    <dbReference type="NCBI Taxonomy" id="166587"/>
    <lineage>
        <taxon>Bacteria</taxon>
        <taxon>Bacillati</taxon>
        <taxon>Chloroflexota</taxon>
        <taxon>environmental samples</taxon>
    </lineage>
</organism>
<feature type="transmembrane region" description="Helical" evidence="1">
    <location>
        <begin position="102"/>
        <end position="120"/>
    </location>
</feature>
<gene>
    <name evidence="2" type="ORF">HGMM_F04B01C23</name>
</gene>
<keyword evidence="1" id="KW-0812">Transmembrane</keyword>
<dbReference type="AlphaFoldDB" id="H5SA62"/>
<feature type="transmembrane region" description="Helical" evidence="1">
    <location>
        <begin position="132"/>
        <end position="154"/>
    </location>
</feature>
<proteinExistence type="predicted"/>
<protein>
    <submittedName>
        <fullName evidence="2">Uncharacterized protein</fullName>
    </submittedName>
</protein>
<reference evidence="2" key="1">
    <citation type="journal article" date="2005" name="Environ. Microbiol.">
        <title>Genetic and functional properties of uncultivated thermophilic crenarchaeotes from a subsurface gold mine as revealed by analysis of genome fragments.</title>
        <authorList>
            <person name="Nunoura T."/>
            <person name="Hirayama H."/>
            <person name="Takami H."/>
            <person name="Oida H."/>
            <person name="Nishi S."/>
            <person name="Shimamura S."/>
            <person name="Suzuki Y."/>
            <person name="Inagaki F."/>
            <person name="Takai K."/>
            <person name="Nealson K.H."/>
            <person name="Horikoshi K."/>
        </authorList>
    </citation>
    <scope>NUCLEOTIDE SEQUENCE</scope>
</reference>
<feature type="transmembrane region" description="Helical" evidence="1">
    <location>
        <begin position="43"/>
        <end position="62"/>
    </location>
</feature>
<keyword evidence="1" id="KW-0472">Membrane</keyword>
<sequence>MEVYSMTGRAEQAEPLGRLLMPILLGLVADIVVKTITGLPMPWRALVIVILGIFYAAFELARRRPGQIAISRRTANLVTIALVVAIILIGAGALILALGLTAVIFLIGWLILMIVFIRVARSLPVTSVVPKSILMGVVMFSLGAALSMGGGPVVEFVTGGPVRRLVIHNNCSIPFSVPALNIDVPANASQTVPVPAVSVTVRREQERICVGTTLEEYCFYSYDSDITLNGQPISPGDSLSINLQEQEEHSLVITCR</sequence>
<feature type="transmembrane region" description="Helical" evidence="1">
    <location>
        <begin position="74"/>
        <end position="96"/>
    </location>
</feature>
<keyword evidence="1" id="KW-1133">Transmembrane helix</keyword>
<evidence type="ECO:0000313" key="2">
    <source>
        <dbReference type="EMBL" id="BAL53048.1"/>
    </source>
</evidence>
<accession>H5SA62</accession>
<evidence type="ECO:0000256" key="1">
    <source>
        <dbReference type="SAM" id="Phobius"/>
    </source>
</evidence>
<reference evidence="2" key="2">
    <citation type="journal article" date="2012" name="PLoS ONE">
        <title>A Deeply Branching Thermophilic Bacterium with an Ancient Acetyl-CoA Pathway Dominates a Subsurface Ecosystem.</title>
        <authorList>
            <person name="Takami H."/>
            <person name="Noguchi H."/>
            <person name="Takaki Y."/>
            <person name="Uchiyama I."/>
            <person name="Toyoda A."/>
            <person name="Nishi S."/>
            <person name="Chee G.-J."/>
            <person name="Arai W."/>
            <person name="Nunoura T."/>
            <person name="Itoh T."/>
            <person name="Hattori M."/>
            <person name="Takai K."/>
        </authorList>
    </citation>
    <scope>NUCLEOTIDE SEQUENCE</scope>
</reference>
<dbReference type="EMBL" id="AP011646">
    <property type="protein sequence ID" value="BAL53048.1"/>
    <property type="molecule type" value="Genomic_DNA"/>
</dbReference>
<name>H5SA62_9CHLR</name>